<sequence length="163" mass="18066">MIVTWFEPLQEQLEAREDSALAGELVAPVTPAQRMGWPSVDTEVQELRRHFHTARTVQDYRNIGNDCVAVLEALSATVYDAALHLREGEIEPAVAQTKQRLERYADVAFPGPGNEQMRALVKKTIEFAQAVKHNPNGTRVRAGIAADAVIQLANILRRIADNA</sequence>
<dbReference type="PATRIC" id="fig|82380.11.peg.1006"/>
<accession>A0A0F0LD88</accession>
<evidence type="ECO:0000313" key="1">
    <source>
        <dbReference type="EMBL" id="KJL30225.1"/>
    </source>
</evidence>
<evidence type="ECO:0000313" key="2">
    <source>
        <dbReference type="Proteomes" id="UP000033640"/>
    </source>
</evidence>
<protein>
    <submittedName>
        <fullName evidence="1">Uncharacterized protein</fullName>
    </submittedName>
</protein>
<gene>
    <name evidence="1" type="ORF">RS83_00975</name>
</gene>
<dbReference type="EMBL" id="JYIW01000020">
    <property type="protein sequence ID" value="KJL30225.1"/>
    <property type="molecule type" value="Genomic_DNA"/>
</dbReference>
<dbReference type="AlphaFoldDB" id="A0A0F0LD88"/>
<organism evidence="1 2">
    <name type="scientific">Microbacterium oxydans</name>
    <dbReference type="NCBI Taxonomy" id="82380"/>
    <lineage>
        <taxon>Bacteria</taxon>
        <taxon>Bacillati</taxon>
        <taxon>Actinomycetota</taxon>
        <taxon>Actinomycetes</taxon>
        <taxon>Micrococcales</taxon>
        <taxon>Microbacteriaceae</taxon>
        <taxon>Microbacterium</taxon>
    </lineage>
</organism>
<proteinExistence type="predicted"/>
<reference evidence="1 2" key="1">
    <citation type="submission" date="2015-02" db="EMBL/GenBank/DDBJ databases">
        <title>Draft genome sequences of ten Microbacterium spp. with emphasis on heavy metal contaminated environments.</title>
        <authorList>
            <person name="Corretto E."/>
        </authorList>
    </citation>
    <scope>NUCLEOTIDE SEQUENCE [LARGE SCALE GENOMIC DNA]</scope>
    <source>
        <strain evidence="1 2">BEL4b</strain>
    </source>
</reference>
<dbReference type="Proteomes" id="UP000033640">
    <property type="component" value="Unassembled WGS sequence"/>
</dbReference>
<comment type="caution">
    <text evidence="1">The sequence shown here is derived from an EMBL/GenBank/DDBJ whole genome shotgun (WGS) entry which is preliminary data.</text>
</comment>
<name>A0A0F0LD88_9MICO</name>